<evidence type="ECO:0000256" key="1">
    <source>
        <dbReference type="ARBA" id="ARBA00004651"/>
    </source>
</evidence>
<feature type="transmembrane region" description="Helical" evidence="7">
    <location>
        <begin position="12"/>
        <end position="33"/>
    </location>
</feature>
<proteinExistence type="predicted"/>
<evidence type="ECO:0000256" key="6">
    <source>
        <dbReference type="SAM" id="MobiDB-lite"/>
    </source>
</evidence>
<feature type="transmembrane region" description="Helical" evidence="7">
    <location>
        <begin position="232"/>
        <end position="249"/>
    </location>
</feature>
<dbReference type="RefSeq" id="WP_170084980.1">
    <property type="nucleotide sequence ID" value="NZ_CP047972.1"/>
</dbReference>
<feature type="transmembrane region" description="Helical" evidence="7">
    <location>
        <begin position="181"/>
        <end position="199"/>
    </location>
</feature>
<organism evidence="8 9">
    <name type="scientific">Kyrpidia spormannii</name>
    <dbReference type="NCBI Taxonomy" id="2055160"/>
    <lineage>
        <taxon>Bacteria</taxon>
        <taxon>Bacillati</taxon>
        <taxon>Bacillota</taxon>
        <taxon>Bacilli</taxon>
        <taxon>Bacillales</taxon>
        <taxon>Alicyclobacillaceae</taxon>
        <taxon>Kyrpidia</taxon>
    </lineage>
</organism>
<dbReference type="PANTHER" id="PTHR30482:SF10">
    <property type="entry name" value="HIGH-AFFINITY BRANCHED-CHAIN AMINO ACID TRANSPORT PROTEIN BRAE"/>
    <property type="match status" value="1"/>
</dbReference>
<feature type="transmembrane region" description="Helical" evidence="7">
    <location>
        <begin position="39"/>
        <end position="57"/>
    </location>
</feature>
<evidence type="ECO:0000256" key="2">
    <source>
        <dbReference type="ARBA" id="ARBA00022475"/>
    </source>
</evidence>
<keyword evidence="4 7" id="KW-1133">Transmembrane helix</keyword>
<feature type="transmembrane region" description="Helical" evidence="7">
    <location>
        <begin position="91"/>
        <end position="109"/>
    </location>
</feature>
<dbReference type="InterPro" id="IPR043428">
    <property type="entry name" value="LivM-like"/>
</dbReference>
<reference evidence="8 9" key="1">
    <citation type="submission" date="2020-04" db="EMBL/GenBank/DDBJ databases">
        <authorList>
            <person name="Hogendoorn C."/>
        </authorList>
    </citation>
    <scope>NUCLEOTIDE SEQUENCE [LARGE SCALE GENOMIC DNA]</scope>
    <source>
        <strain evidence="8">COOX1</strain>
    </source>
</reference>
<evidence type="ECO:0000256" key="5">
    <source>
        <dbReference type="ARBA" id="ARBA00023136"/>
    </source>
</evidence>
<dbReference type="EMBL" id="LR792683">
    <property type="protein sequence ID" value="CAB3391182.1"/>
    <property type="molecule type" value="Genomic_DNA"/>
</dbReference>
<dbReference type="GO" id="GO:0015658">
    <property type="term" value="F:branched-chain amino acid transmembrane transporter activity"/>
    <property type="evidence" value="ECO:0007669"/>
    <property type="project" value="InterPro"/>
</dbReference>
<keyword evidence="5 7" id="KW-0472">Membrane</keyword>
<evidence type="ECO:0000256" key="4">
    <source>
        <dbReference type="ARBA" id="ARBA00022989"/>
    </source>
</evidence>
<protein>
    <submittedName>
        <fullName evidence="8">Inner-membrane translocator</fullName>
    </submittedName>
</protein>
<gene>
    <name evidence="8" type="ORF">COOX1_0784</name>
</gene>
<evidence type="ECO:0000256" key="7">
    <source>
        <dbReference type="SAM" id="Phobius"/>
    </source>
</evidence>
<evidence type="ECO:0000256" key="3">
    <source>
        <dbReference type="ARBA" id="ARBA00022692"/>
    </source>
</evidence>
<name>A0A6F9E444_9BACL</name>
<accession>A0A6F9E444</accession>
<sequence>MKAIKWTFPFARYNPWIQALILAVYTAGVLVAWTVTGQSVLWFLLLLASLLFLYYSSLPRKVQWIWAAVVLGVILPLVASTGPAYESYMEVATQMGIYIAMAVGLNIVVGFAGLLDLGFVAFFALGAYTCAIFFSDQANQFLSVHNFPLPGGLFWLFLPLGMFIAGLFGVLLGLPVLRVKGDYLAIVTLGFGEIIRIIFNNLDKPVNITNGAIGISSVQPPELFGVRFTFPHHYYFLVLVLLAAVLYAVHRLENSRIGRAWKAVREDEIAAQAMGVPLVRTKLTAFAAGASFSGIMGVVFAAKQAFIDPTSFTMLESITILVMVILGGMGSLPGAVVGACLVTALNLQLLPQLTNWFNQLAAQGVISFPSALSPSKMQRFLFGMLLILFTLFRPKGLLPARLRRYDPKRMAELAREFRPGMAGAHSSLSSGGPLEEPESSPPSDKSVQKEGMSP</sequence>
<comment type="subcellular location">
    <subcellularLocation>
        <location evidence="1">Cell membrane</location>
        <topology evidence="1">Multi-pass membrane protein</topology>
    </subcellularLocation>
</comment>
<dbReference type="PANTHER" id="PTHR30482">
    <property type="entry name" value="HIGH-AFFINITY BRANCHED-CHAIN AMINO ACID TRANSPORT SYSTEM PERMEASE"/>
    <property type="match status" value="1"/>
</dbReference>
<dbReference type="CDD" id="cd06581">
    <property type="entry name" value="TM_PBP1_LivM_like"/>
    <property type="match status" value="1"/>
</dbReference>
<feature type="transmembrane region" description="Helical" evidence="7">
    <location>
        <begin position="114"/>
        <end position="134"/>
    </location>
</feature>
<feature type="transmembrane region" description="Helical" evidence="7">
    <location>
        <begin position="154"/>
        <end position="174"/>
    </location>
</feature>
<dbReference type="Proteomes" id="UP000502196">
    <property type="component" value="Chromosome"/>
</dbReference>
<feature type="transmembrane region" description="Helical" evidence="7">
    <location>
        <begin position="318"/>
        <end position="344"/>
    </location>
</feature>
<dbReference type="AlphaFoldDB" id="A0A6F9E444"/>
<dbReference type="GO" id="GO:0005886">
    <property type="term" value="C:plasma membrane"/>
    <property type="evidence" value="ECO:0007669"/>
    <property type="project" value="UniProtKB-SubCell"/>
</dbReference>
<dbReference type="Pfam" id="PF02653">
    <property type="entry name" value="BPD_transp_2"/>
    <property type="match status" value="1"/>
</dbReference>
<feature type="transmembrane region" description="Helical" evidence="7">
    <location>
        <begin position="283"/>
        <end position="306"/>
    </location>
</feature>
<feature type="transmembrane region" description="Helical" evidence="7">
    <location>
        <begin position="64"/>
        <end position="85"/>
    </location>
</feature>
<evidence type="ECO:0000313" key="8">
    <source>
        <dbReference type="EMBL" id="CAB3391182.1"/>
    </source>
</evidence>
<keyword evidence="2" id="KW-1003">Cell membrane</keyword>
<evidence type="ECO:0000313" key="9">
    <source>
        <dbReference type="Proteomes" id="UP000502196"/>
    </source>
</evidence>
<feature type="region of interest" description="Disordered" evidence="6">
    <location>
        <begin position="422"/>
        <end position="454"/>
    </location>
</feature>
<keyword evidence="3 7" id="KW-0812">Transmembrane</keyword>
<dbReference type="InterPro" id="IPR001851">
    <property type="entry name" value="ABC_transp_permease"/>
</dbReference>